<evidence type="ECO:0000313" key="2">
    <source>
        <dbReference type="Proteomes" id="UP001396334"/>
    </source>
</evidence>
<organism evidence="1 2">
    <name type="scientific">Hibiscus sabdariffa</name>
    <name type="common">roselle</name>
    <dbReference type="NCBI Taxonomy" id="183260"/>
    <lineage>
        <taxon>Eukaryota</taxon>
        <taxon>Viridiplantae</taxon>
        <taxon>Streptophyta</taxon>
        <taxon>Embryophyta</taxon>
        <taxon>Tracheophyta</taxon>
        <taxon>Spermatophyta</taxon>
        <taxon>Magnoliopsida</taxon>
        <taxon>eudicotyledons</taxon>
        <taxon>Gunneridae</taxon>
        <taxon>Pentapetalae</taxon>
        <taxon>rosids</taxon>
        <taxon>malvids</taxon>
        <taxon>Malvales</taxon>
        <taxon>Malvaceae</taxon>
        <taxon>Malvoideae</taxon>
        <taxon>Hibiscus</taxon>
    </lineage>
</organism>
<reference evidence="1 2" key="1">
    <citation type="journal article" date="2024" name="G3 (Bethesda)">
        <title>Genome assembly of Hibiscus sabdariffa L. provides insights into metabolisms of medicinal natural products.</title>
        <authorList>
            <person name="Kim T."/>
        </authorList>
    </citation>
    <scope>NUCLEOTIDE SEQUENCE [LARGE SCALE GENOMIC DNA]</scope>
    <source>
        <strain evidence="1">TK-2024</strain>
        <tissue evidence="1">Old leaves</tissue>
    </source>
</reference>
<accession>A0ABR2A889</accession>
<dbReference type="EMBL" id="JBBPBN010000321">
    <property type="protein sequence ID" value="KAK8489274.1"/>
    <property type="molecule type" value="Genomic_DNA"/>
</dbReference>
<gene>
    <name evidence="1" type="ORF">V6N11_029285</name>
</gene>
<comment type="caution">
    <text evidence="1">The sequence shown here is derived from an EMBL/GenBank/DDBJ whole genome shotgun (WGS) entry which is preliminary data.</text>
</comment>
<proteinExistence type="predicted"/>
<name>A0ABR2A889_9ROSI</name>
<protein>
    <submittedName>
        <fullName evidence="1">Uncharacterized protein</fullName>
    </submittedName>
</protein>
<keyword evidence="2" id="KW-1185">Reference proteome</keyword>
<dbReference type="Proteomes" id="UP001396334">
    <property type="component" value="Unassembled WGS sequence"/>
</dbReference>
<evidence type="ECO:0000313" key="1">
    <source>
        <dbReference type="EMBL" id="KAK8489274.1"/>
    </source>
</evidence>
<sequence>MHSFNVDIGMIHSQLLEEQVESGVKEKSKIYNMLTKNCRLHAVSYNGRDFELYPTSWSNKEGTPVEATVLQARKEKGLKQGLMQASALKKYRSLKQSVVKLTEKKQRVWTTKYETKIPKLQLVPQGPNREHVNLKNKIHLIELTGSLERRRNVPTSCSFISQDMGMQQKLVGDSK</sequence>